<dbReference type="Pfam" id="PF17674">
    <property type="entry name" value="HHH_9"/>
    <property type="match status" value="1"/>
</dbReference>
<dbReference type="SUPFAM" id="SSF47781">
    <property type="entry name" value="RuvA domain 2-like"/>
    <property type="match status" value="2"/>
</dbReference>
<organism evidence="2 3">
    <name type="scientific">Facklamia hominis</name>
    <dbReference type="NCBI Taxonomy" id="178214"/>
    <lineage>
        <taxon>Bacteria</taxon>
        <taxon>Bacillati</taxon>
        <taxon>Bacillota</taxon>
        <taxon>Bacilli</taxon>
        <taxon>Lactobacillales</taxon>
        <taxon>Aerococcaceae</taxon>
        <taxon>Facklamia</taxon>
    </lineage>
</organism>
<dbReference type="InterPro" id="IPR032639">
    <property type="entry name" value="Tex_YqgF"/>
</dbReference>
<dbReference type="Gene3D" id="2.40.50.140">
    <property type="entry name" value="Nucleic acid-binding proteins"/>
    <property type="match status" value="1"/>
</dbReference>
<dbReference type="InterPro" id="IPR012340">
    <property type="entry name" value="NA-bd_OB-fold"/>
</dbReference>
<dbReference type="InterPro" id="IPR006641">
    <property type="entry name" value="YqgF/RNaseH-like_dom"/>
</dbReference>
<reference evidence="2" key="1">
    <citation type="submission" date="2023-05" db="EMBL/GenBank/DDBJ databases">
        <title>Cataloging the Phylogenetic Diversity of Human Bladder Bacteria.</title>
        <authorList>
            <person name="Du J."/>
        </authorList>
    </citation>
    <scope>NUCLEOTIDE SEQUENCE</scope>
    <source>
        <strain evidence="2">UMB1231</strain>
    </source>
</reference>
<dbReference type="InterPro" id="IPR003029">
    <property type="entry name" value="S1_domain"/>
</dbReference>
<dbReference type="GO" id="GO:0003729">
    <property type="term" value="F:mRNA binding"/>
    <property type="evidence" value="ECO:0007669"/>
    <property type="project" value="TreeGrafter"/>
</dbReference>
<dbReference type="Pfam" id="PF12836">
    <property type="entry name" value="HHH_3"/>
    <property type="match status" value="1"/>
</dbReference>
<dbReference type="GO" id="GO:0003735">
    <property type="term" value="F:structural constituent of ribosome"/>
    <property type="evidence" value="ECO:0007669"/>
    <property type="project" value="TreeGrafter"/>
</dbReference>
<dbReference type="Pfam" id="PF16921">
    <property type="entry name" value="Tex_YqgF"/>
    <property type="match status" value="1"/>
</dbReference>
<dbReference type="AlphaFoldDB" id="A0AAJ1Q5F7"/>
<dbReference type="FunFam" id="1.10.10.650:FF:000001">
    <property type="entry name" value="S1 RNA-binding domain 1"/>
    <property type="match status" value="1"/>
</dbReference>
<comment type="caution">
    <text evidence="2">The sequence shown here is derived from an EMBL/GenBank/DDBJ whole genome shotgun (WGS) entry which is preliminary data.</text>
</comment>
<proteinExistence type="predicted"/>
<evidence type="ECO:0000313" key="3">
    <source>
        <dbReference type="Proteomes" id="UP001229251"/>
    </source>
</evidence>
<dbReference type="InterPro" id="IPR012337">
    <property type="entry name" value="RNaseH-like_sf"/>
</dbReference>
<dbReference type="InterPro" id="IPR010994">
    <property type="entry name" value="RuvA_2-like"/>
</dbReference>
<dbReference type="CDD" id="cd05685">
    <property type="entry name" value="S1_Tex"/>
    <property type="match status" value="1"/>
</dbReference>
<dbReference type="SUPFAM" id="SSF158832">
    <property type="entry name" value="Tex N-terminal region-like"/>
    <property type="match status" value="1"/>
</dbReference>
<dbReference type="PROSITE" id="PS50126">
    <property type="entry name" value="S1"/>
    <property type="match status" value="1"/>
</dbReference>
<evidence type="ECO:0000313" key="2">
    <source>
        <dbReference type="EMBL" id="MDK7188048.1"/>
    </source>
</evidence>
<dbReference type="PANTHER" id="PTHR10724:SF10">
    <property type="entry name" value="S1 RNA-BINDING DOMAIN-CONTAINING PROTEIN 1"/>
    <property type="match status" value="1"/>
</dbReference>
<evidence type="ECO:0000259" key="1">
    <source>
        <dbReference type="PROSITE" id="PS50126"/>
    </source>
</evidence>
<dbReference type="Pfam" id="PF00575">
    <property type="entry name" value="S1"/>
    <property type="match status" value="1"/>
</dbReference>
<protein>
    <submittedName>
        <fullName evidence="2">Tex family protein</fullName>
    </submittedName>
</protein>
<dbReference type="Pfam" id="PF09371">
    <property type="entry name" value="Tex_N"/>
    <property type="match status" value="1"/>
</dbReference>
<gene>
    <name evidence="2" type="ORF">QP433_08700</name>
</gene>
<dbReference type="InterPro" id="IPR055179">
    <property type="entry name" value="Tex-like_central_region"/>
</dbReference>
<dbReference type="PANTHER" id="PTHR10724">
    <property type="entry name" value="30S RIBOSOMAL PROTEIN S1"/>
    <property type="match status" value="1"/>
</dbReference>
<dbReference type="Gene3D" id="1.10.10.650">
    <property type="entry name" value="RuvA domain 2-like"/>
    <property type="match status" value="1"/>
</dbReference>
<dbReference type="GO" id="GO:0006139">
    <property type="term" value="P:nucleobase-containing compound metabolic process"/>
    <property type="evidence" value="ECO:0007669"/>
    <property type="project" value="InterPro"/>
</dbReference>
<dbReference type="InterPro" id="IPR023323">
    <property type="entry name" value="Tex-like_dom_sf"/>
</dbReference>
<dbReference type="FunFam" id="3.30.420.140:FF:000001">
    <property type="entry name" value="RNA-binding transcriptional accessory protein"/>
    <property type="match status" value="1"/>
</dbReference>
<name>A0AAJ1Q5F7_9LACT</name>
<dbReference type="Gene3D" id="1.10.3500.10">
    <property type="entry name" value="Tex N-terminal region-like"/>
    <property type="match status" value="1"/>
</dbReference>
<dbReference type="SUPFAM" id="SSF50249">
    <property type="entry name" value="Nucleic acid-binding proteins"/>
    <property type="match status" value="1"/>
</dbReference>
<dbReference type="EMBL" id="JASOOE010000022">
    <property type="protein sequence ID" value="MDK7188048.1"/>
    <property type="molecule type" value="Genomic_DNA"/>
</dbReference>
<dbReference type="FunFam" id="1.10.150.310:FF:000001">
    <property type="entry name" value="RNA-binding transcriptional accessory protein"/>
    <property type="match status" value="1"/>
</dbReference>
<dbReference type="Gene3D" id="1.10.150.310">
    <property type="entry name" value="Tex RuvX-like domain-like"/>
    <property type="match status" value="1"/>
</dbReference>
<dbReference type="InterPro" id="IPR037027">
    <property type="entry name" value="YqgF/RNaseH-like_dom_sf"/>
</dbReference>
<dbReference type="SMART" id="SM00732">
    <property type="entry name" value="YqgFc"/>
    <property type="match status" value="1"/>
</dbReference>
<dbReference type="InterPro" id="IPR018974">
    <property type="entry name" value="Tex-like_N"/>
</dbReference>
<dbReference type="InterPro" id="IPR044146">
    <property type="entry name" value="S1_Tex"/>
</dbReference>
<dbReference type="InterPro" id="IPR023319">
    <property type="entry name" value="Tex-like_HTH_dom_sf"/>
</dbReference>
<dbReference type="Proteomes" id="UP001229251">
    <property type="component" value="Unassembled WGS sequence"/>
</dbReference>
<dbReference type="GO" id="GO:0006412">
    <property type="term" value="P:translation"/>
    <property type="evidence" value="ECO:0007669"/>
    <property type="project" value="TreeGrafter"/>
</dbReference>
<dbReference type="SUPFAM" id="SSF53098">
    <property type="entry name" value="Ribonuclease H-like"/>
    <property type="match status" value="1"/>
</dbReference>
<dbReference type="Pfam" id="PF22706">
    <property type="entry name" value="Tex_central_region"/>
    <property type="match status" value="1"/>
</dbReference>
<accession>A0AAJ1Q5F7</accession>
<dbReference type="RefSeq" id="WP_285066477.1">
    <property type="nucleotide sequence ID" value="NZ_JASOOE010000022.1"/>
</dbReference>
<dbReference type="InterPro" id="IPR050437">
    <property type="entry name" value="Ribos_protein_bS1-like"/>
</dbReference>
<dbReference type="FunFam" id="2.40.50.140:FF:000051">
    <property type="entry name" value="RNA-binding transcriptional accessory protein"/>
    <property type="match status" value="1"/>
</dbReference>
<feature type="domain" description="S1 motif" evidence="1">
    <location>
        <begin position="649"/>
        <end position="721"/>
    </location>
</feature>
<dbReference type="Gene3D" id="3.30.420.140">
    <property type="entry name" value="YqgF/RNase H-like domain"/>
    <property type="match status" value="1"/>
</dbReference>
<sequence length="724" mass="82162">MQEQMMQLEIAKSLKIKEPQVKAVLSLLAEGNTIPFIARYRKERTGSLDEVQIHEIDKAYQYALSLNKRREEVFKSIQDQGKLDPSLEDRIQRAGSLQELEDLYRPYKQKKQTKAQKAIDQGLEPLADWMIQVQDHEAKWESLWPDYLQEELEDEQAILDGVHEILAQRISDRADFRDFIRKYSRYNGYWQCQLKDEAQDPQGLYSIYYQFTEKLVNLAPHQVLASLRAEKEEVISIKIDLDEQPPLQYMERHVLEEGLNPLQKEVLEKAVKDAYQRFIKPSIERELRSEQEEKAQAHAIDVFGDNVRHLLIQPPLKGKTVLGLDPAYRTGCKLAVISATGQVLDKGVIYPHKPASQKQRLQAKPDFIQLIERHQVDVVAIGNGTASRESEQFVAESLSELSRPVHYVIVSEAGASVYSASAIAREEFPDYQVEERSAVSIARRLQDPLAELIKIDPQSMGVGQYQHDLNQKSLTQELDFVVNMTVNQVGVDVNTASIQLLEHVSGMTKATAKNVIDLRNELGYFSNREQIKSVKRLGPKTFEQAAGFLRIMQGDNPLDQTSIHPESYDLALTILQEYQLDLADLGSESAQRILSQADASSIAERLQVGQETIEDILHGLMNPTMDIRDHQAGPILRSDVLQLEDLNEGMVLEGTVRNVVDFGAFVDIGVKQDGLIHISKLLRKKGQFIKHPSQVLSVGDLVKVEVVSLDRERQRIGLKQLQAD</sequence>
<dbReference type="InterPro" id="IPR041692">
    <property type="entry name" value="HHH_9"/>
</dbReference>
<dbReference type="SMART" id="SM00316">
    <property type="entry name" value="S1"/>
    <property type="match status" value="1"/>
</dbReference>
<dbReference type="GO" id="GO:0005737">
    <property type="term" value="C:cytoplasm"/>
    <property type="evidence" value="ECO:0007669"/>
    <property type="project" value="UniProtKB-ARBA"/>
</dbReference>